<evidence type="ECO:0000256" key="3">
    <source>
        <dbReference type="ARBA" id="ARBA00023163"/>
    </source>
</evidence>
<comment type="caution">
    <text evidence="6">The sequence shown here is derived from an EMBL/GenBank/DDBJ whole genome shotgun (WGS) entry which is preliminary data.</text>
</comment>
<feature type="domain" description="IclR-ED" evidence="5">
    <location>
        <begin position="86"/>
        <end position="270"/>
    </location>
</feature>
<dbReference type="EMBL" id="SOAM01000002">
    <property type="protein sequence ID" value="TDS77436.1"/>
    <property type="molecule type" value="Genomic_DNA"/>
</dbReference>
<dbReference type="SMART" id="SM00346">
    <property type="entry name" value="HTH_ICLR"/>
    <property type="match status" value="1"/>
</dbReference>
<evidence type="ECO:0000256" key="1">
    <source>
        <dbReference type="ARBA" id="ARBA00023015"/>
    </source>
</evidence>
<keyword evidence="1" id="KW-0805">Transcription regulation</keyword>
<organism evidence="6 7">
    <name type="scientific">Amnibacterium kyonggiense</name>
    <dbReference type="NCBI Taxonomy" id="595671"/>
    <lineage>
        <taxon>Bacteria</taxon>
        <taxon>Bacillati</taxon>
        <taxon>Actinomycetota</taxon>
        <taxon>Actinomycetes</taxon>
        <taxon>Micrococcales</taxon>
        <taxon>Microbacteriaceae</taxon>
        <taxon>Amnibacterium</taxon>
    </lineage>
</organism>
<keyword evidence="7" id="KW-1185">Reference proteome</keyword>
<dbReference type="PROSITE" id="PS51077">
    <property type="entry name" value="HTH_ICLR"/>
    <property type="match status" value="1"/>
</dbReference>
<dbReference type="Proteomes" id="UP000295344">
    <property type="component" value="Unassembled WGS sequence"/>
</dbReference>
<protein>
    <submittedName>
        <fullName evidence="6">IclR family transcriptional regulator</fullName>
    </submittedName>
</protein>
<evidence type="ECO:0000256" key="2">
    <source>
        <dbReference type="ARBA" id="ARBA00023125"/>
    </source>
</evidence>
<dbReference type="Pfam" id="PF09339">
    <property type="entry name" value="HTH_IclR"/>
    <property type="match status" value="1"/>
</dbReference>
<sequence length="270" mass="28669">MRRERLLAIRVSPVRHSRMPSAAPAARGALRILAQLGASRGPVAAGQLAAATGLPRASVYRLLGVLEEEGFVLRFPEDHRWGIGIAAFELAGGYNRQEPLTRLGRPIVAALVDRVGENAHLAALHGRDVIYLIEERAARRPALVTDVGVRLPAHVTASGLAQLAALPKAQVRALYPDRAAFAQRGDVGVGSYGALRRVLDAATARGWAVEDGEVTPGTASVAVPVRDHAGWPVAALAVTFVRGEVRPEDRADLAAVVAEQAALFARRLAR</sequence>
<dbReference type="Gene3D" id="3.30.450.40">
    <property type="match status" value="1"/>
</dbReference>
<proteinExistence type="predicted"/>
<dbReference type="GO" id="GO:0003700">
    <property type="term" value="F:DNA-binding transcription factor activity"/>
    <property type="evidence" value="ECO:0007669"/>
    <property type="project" value="TreeGrafter"/>
</dbReference>
<dbReference type="PANTHER" id="PTHR30136">
    <property type="entry name" value="HELIX-TURN-HELIX TRANSCRIPTIONAL REGULATOR, ICLR FAMILY"/>
    <property type="match status" value="1"/>
</dbReference>
<dbReference type="SUPFAM" id="SSF55781">
    <property type="entry name" value="GAF domain-like"/>
    <property type="match status" value="1"/>
</dbReference>
<gene>
    <name evidence="6" type="ORF">CLV52_2382</name>
</gene>
<dbReference type="Pfam" id="PF01614">
    <property type="entry name" value="IclR_C"/>
    <property type="match status" value="1"/>
</dbReference>
<dbReference type="Gene3D" id="1.10.10.10">
    <property type="entry name" value="Winged helix-like DNA-binding domain superfamily/Winged helix DNA-binding domain"/>
    <property type="match status" value="1"/>
</dbReference>
<evidence type="ECO:0000313" key="6">
    <source>
        <dbReference type="EMBL" id="TDS77436.1"/>
    </source>
</evidence>
<dbReference type="InterPro" id="IPR036390">
    <property type="entry name" value="WH_DNA-bd_sf"/>
</dbReference>
<dbReference type="GO" id="GO:0045892">
    <property type="term" value="P:negative regulation of DNA-templated transcription"/>
    <property type="evidence" value="ECO:0007669"/>
    <property type="project" value="TreeGrafter"/>
</dbReference>
<dbReference type="InterPro" id="IPR036388">
    <property type="entry name" value="WH-like_DNA-bd_sf"/>
</dbReference>
<dbReference type="AlphaFoldDB" id="A0A4R7FM28"/>
<keyword evidence="3" id="KW-0804">Transcription</keyword>
<keyword evidence="2" id="KW-0238">DNA-binding</keyword>
<dbReference type="PROSITE" id="PS51078">
    <property type="entry name" value="ICLR_ED"/>
    <property type="match status" value="1"/>
</dbReference>
<dbReference type="InterPro" id="IPR014757">
    <property type="entry name" value="Tscrpt_reg_IclR_C"/>
</dbReference>
<dbReference type="InterPro" id="IPR050707">
    <property type="entry name" value="HTH_MetabolicPath_Reg"/>
</dbReference>
<dbReference type="InterPro" id="IPR029016">
    <property type="entry name" value="GAF-like_dom_sf"/>
</dbReference>
<dbReference type="GO" id="GO:0003677">
    <property type="term" value="F:DNA binding"/>
    <property type="evidence" value="ECO:0007669"/>
    <property type="project" value="UniProtKB-KW"/>
</dbReference>
<dbReference type="CDD" id="cd00090">
    <property type="entry name" value="HTH_ARSR"/>
    <property type="match status" value="1"/>
</dbReference>
<dbReference type="InterPro" id="IPR011991">
    <property type="entry name" value="ArsR-like_HTH"/>
</dbReference>
<evidence type="ECO:0000259" key="5">
    <source>
        <dbReference type="PROSITE" id="PS51078"/>
    </source>
</evidence>
<dbReference type="SUPFAM" id="SSF46785">
    <property type="entry name" value="Winged helix' DNA-binding domain"/>
    <property type="match status" value="1"/>
</dbReference>
<feature type="domain" description="HTH iclR-type" evidence="4">
    <location>
        <begin position="23"/>
        <end position="85"/>
    </location>
</feature>
<reference evidence="6 7" key="1">
    <citation type="submission" date="2019-03" db="EMBL/GenBank/DDBJ databases">
        <title>Genomic Encyclopedia of Archaeal and Bacterial Type Strains, Phase II (KMG-II): from individual species to whole genera.</title>
        <authorList>
            <person name="Goeker M."/>
        </authorList>
    </citation>
    <scope>NUCLEOTIDE SEQUENCE [LARGE SCALE GENOMIC DNA]</scope>
    <source>
        <strain evidence="6 7">DSM 24782</strain>
    </source>
</reference>
<dbReference type="InterPro" id="IPR005471">
    <property type="entry name" value="Tscrpt_reg_IclR_N"/>
</dbReference>
<dbReference type="PANTHER" id="PTHR30136:SF35">
    <property type="entry name" value="HTH-TYPE TRANSCRIPTIONAL REGULATOR RV1719"/>
    <property type="match status" value="1"/>
</dbReference>
<evidence type="ECO:0000259" key="4">
    <source>
        <dbReference type="PROSITE" id="PS51077"/>
    </source>
</evidence>
<accession>A0A4R7FM28</accession>
<evidence type="ECO:0000313" key="7">
    <source>
        <dbReference type="Proteomes" id="UP000295344"/>
    </source>
</evidence>
<name>A0A4R7FM28_9MICO</name>